<protein>
    <submittedName>
        <fullName evidence="1">Uncharacterized protein</fullName>
    </submittedName>
</protein>
<accession>A0A127QDA8</accession>
<dbReference type="EMBL" id="CP013235">
    <property type="protein sequence ID" value="AMP08048.1"/>
    <property type="molecule type" value="Genomic_DNA"/>
</dbReference>
<proteinExistence type="predicted"/>
<gene>
    <name evidence="1" type="ORF">CAter282_0226</name>
</gene>
<dbReference type="Proteomes" id="UP000071778">
    <property type="component" value="Chromosome"/>
</dbReference>
<dbReference type="PATRIC" id="fig|279058.17.peg.247"/>
<reference evidence="1 2" key="1">
    <citation type="submission" date="2015-11" db="EMBL/GenBank/DDBJ databases">
        <title>Exploring the genomic traits of fungus-feeding bacterial genus Collimonas.</title>
        <authorList>
            <person name="Song C."/>
            <person name="Schmidt R."/>
            <person name="de Jager V."/>
            <person name="Krzyzanowska D."/>
            <person name="Jongedijk E."/>
            <person name="Cankar K."/>
            <person name="Beekwilder J."/>
            <person name="van Veen A."/>
            <person name="de Boer W."/>
            <person name="van Veen J.A."/>
            <person name="Garbeva P."/>
        </authorList>
    </citation>
    <scope>NUCLEOTIDE SEQUENCE [LARGE SCALE GENOMIC DNA]</scope>
    <source>
        <strain evidence="1 2">Ter282</strain>
    </source>
</reference>
<sequence>MAHRIRTNSWVEIHIAWKNLAVVQGVDLGFILVHHFDKDSASNV</sequence>
<name>A0A127QDA8_9BURK</name>
<keyword evidence="2" id="KW-1185">Reference proteome</keyword>
<organism evidence="1 2">
    <name type="scientific">Collimonas arenae</name>
    <dbReference type="NCBI Taxonomy" id="279058"/>
    <lineage>
        <taxon>Bacteria</taxon>
        <taxon>Pseudomonadati</taxon>
        <taxon>Pseudomonadota</taxon>
        <taxon>Betaproteobacteria</taxon>
        <taxon>Burkholderiales</taxon>
        <taxon>Oxalobacteraceae</taxon>
        <taxon>Collimonas</taxon>
    </lineage>
</organism>
<dbReference type="AlphaFoldDB" id="A0A127QDA8"/>
<evidence type="ECO:0000313" key="1">
    <source>
        <dbReference type="EMBL" id="AMP08048.1"/>
    </source>
</evidence>
<evidence type="ECO:0000313" key="2">
    <source>
        <dbReference type="Proteomes" id="UP000071778"/>
    </source>
</evidence>